<feature type="compositionally biased region" description="Pro residues" evidence="1">
    <location>
        <begin position="22"/>
        <end position="40"/>
    </location>
</feature>
<feature type="compositionally biased region" description="Basic and acidic residues" evidence="1">
    <location>
        <begin position="143"/>
        <end position="157"/>
    </location>
</feature>
<feature type="compositionally biased region" description="Basic and acidic residues" evidence="1">
    <location>
        <begin position="283"/>
        <end position="304"/>
    </location>
</feature>
<evidence type="ECO:0000256" key="1">
    <source>
        <dbReference type="SAM" id="MobiDB-lite"/>
    </source>
</evidence>
<accession>A0A136IPQ8</accession>
<dbReference type="AlphaFoldDB" id="A0A136IPQ8"/>
<proteinExistence type="predicted"/>
<evidence type="ECO:0000313" key="2">
    <source>
        <dbReference type="EMBL" id="KXJ86915.1"/>
    </source>
</evidence>
<dbReference type="Proteomes" id="UP000070501">
    <property type="component" value="Unassembled WGS sequence"/>
</dbReference>
<keyword evidence="3" id="KW-1185">Reference proteome</keyword>
<feature type="region of interest" description="Disordered" evidence="1">
    <location>
        <begin position="1"/>
        <end position="346"/>
    </location>
</feature>
<feature type="compositionally biased region" description="Pro residues" evidence="1">
    <location>
        <begin position="234"/>
        <end position="243"/>
    </location>
</feature>
<reference evidence="3" key="1">
    <citation type="submission" date="2016-02" db="EMBL/GenBank/DDBJ databases">
        <title>Draft genome sequence of Microdochium bolleyi, a fungal endophyte of beachgrass.</title>
        <authorList>
            <consortium name="DOE Joint Genome Institute"/>
            <person name="David A.S."/>
            <person name="May G."/>
            <person name="Haridas S."/>
            <person name="Lim J."/>
            <person name="Wang M."/>
            <person name="Labutti K."/>
            <person name="Lipzen A."/>
            <person name="Barry K."/>
            <person name="Grigoriev I.V."/>
        </authorList>
    </citation>
    <scope>NUCLEOTIDE SEQUENCE [LARGE SCALE GENOMIC DNA]</scope>
    <source>
        <strain evidence="3">J235TASD1</strain>
    </source>
</reference>
<feature type="compositionally biased region" description="Low complexity" evidence="1">
    <location>
        <begin position="91"/>
        <end position="118"/>
    </location>
</feature>
<evidence type="ECO:0000313" key="3">
    <source>
        <dbReference type="Proteomes" id="UP000070501"/>
    </source>
</evidence>
<feature type="compositionally biased region" description="Pro residues" evidence="1">
    <location>
        <begin position="130"/>
        <end position="141"/>
    </location>
</feature>
<feature type="compositionally biased region" description="Low complexity" evidence="1">
    <location>
        <begin position="305"/>
        <end position="316"/>
    </location>
</feature>
<gene>
    <name evidence="2" type="ORF">Micbo1qcDRAFT_168005</name>
</gene>
<feature type="compositionally biased region" description="Low complexity" evidence="1">
    <location>
        <begin position="45"/>
        <end position="59"/>
    </location>
</feature>
<feature type="compositionally biased region" description="Low complexity" evidence="1">
    <location>
        <begin position="198"/>
        <end position="214"/>
    </location>
</feature>
<organism evidence="2 3">
    <name type="scientific">Microdochium bolleyi</name>
    <dbReference type="NCBI Taxonomy" id="196109"/>
    <lineage>
        <taxon>Eukaryota</taxon>
        <taxon>Fungi</taxon>
        <taxon>Dikarya</taxon>
        <taxon>Ascomycota</taxon>
        <taxon>Pezizomycotina</taxon>
        <taxon>Sordariomycetes</taxon>
        <taxon>Xylariomycetidae</taxon>
        <taxon>Xylariales</taxon>
        <taxon>Microdochiaceae</taxon>
        <taxon>Microdochium</taxon>
    </lineage>
</organism>
<dbReference type="EMBL" id="KQ964265">
    <property type="protein sequence ID" value="KXJ86915.1"/>
    <property type="molecule type" value="Genomic_DNA"/>
</dbReference>
<protein>
    <submittedName>
        <fullName evidence="2">Uncharacterized protein</fullName>
    </submittedName>
</protein>
<feature type="compositionally biased region" description="Polar residues" evidence="1">
    <location>
        <begin position="175"/>
        <end position="185"/>
    </location>
</feature>
<sequence>MGRPSRQHSMASRSAAQRTQPPATPARQPPPPPARQPPCTVPTTADPASRSSQASSPAQHIPRRYASSSTLSLDKPLPPTPPGADTERFYHISSYSHSNISSYRAPSPSATTASTRTPSPRPRPRRRSPVPAPVTTYPPPTRAQRESRLMHAHEYHAAIKAISPPPRRSMGSRASGRTSQQSMTRMSPAPSPFPPPALSSRPPSRGRSATPSSPQIATTVRYTAAKPREYPRVITPPPAPTVRPPRRPEAADDFAESPVLGLHDGTRILPPPVSRTSTPANPARERRAAQRQSVREKQLLEQQRKQQPPQKLQRQQSTRGRSSTDQGTGHNAKMSAAPTSGPTALRKAVAKMFQLSSHSSR</sequence>
<name>A0A136IPQ8_9PEZI</name>
<dbReference type="InParanoid" id="A0A136IPQ8"/>
<feature type="compositionally biased region" description="Polar residues" evidence="1">
    <location>
        <begin position="317"/>
        <end position="329"/>
    </location>
</feature>